<dbReference type="PANTHER" id="PTHR43377:SF2">
    <property type="entry name" value="BINDING ROSSMANN FOLD OXIDOREDUCTASE, PUTATIVE (AFU_ORTHOLOGUE AFUA_4G00560)-RELATED"/>
    <property type="match status" value="1"/>
</dbReference>
<dbReference type="PANTHER" id="PTHR43377">
    <property type="entry name" value="BILIVERDIN REDUCTASE A"/>
    <property type="match status" value="1"/>
</dbReference>
<evidence type="ECO:0000313" key="2">
    <source>
        <dbReference type="EMBL" id="SIQ22639.1"/>
    </source>
</evidence>
<dbReference type="Gene3D" id="3.30.360.10">
    <property type="entry name" value="Dihydrodipicolinate Reductase, domain 2"/>
    <property type="match status" value="1"/>
</dbReference>
<gene>
    <name evidence="2" type="ORF">SAMN05421834_102127</name>
</gene>
<protein>
    <submittedName>
        <fullName evidence="2">Oxidoreductase family, NAD-binding Rossmann fold</fullName>
    </submittedName>
</protein>
<accession>A0A1N6R1G5</accession>
<feature type="domain" description="Gfo/Idh/MocA-like oxidoreductase N-terminal" evidence="1">
    <location>
        <begin position="10"/>
        <end position="128"/>
    </location>
</feature>
<evidence type="ECO:0000313" key="3">
    <source>
        <dbReference type="Proteomes" id="UP000185669"/>
    </source>
</evidence>
<reference evidence="3" key="1">
    <citation type="submission" date="2017-01" db="EMBL/GenBank/DDBJ databases">
        <authorList>
            <person name="Varghese N."/>
            <person name="Submissions S."/>
        </authorList>
    </citation>
    <scope>NUCLEOTIDE SEQUENCE [LARGE SCALE GENOMIC DNA]</scope>
    <source>
        <strain evidence="3">ATCC 700103</strain>
    </source>
</reference>
<sequence>MINKMNKTVTVAIIGAGDRGRGAYGQFIKNNSDKIKAVAVAEPNQKKRKLFADEHNIKEKLQYNSWENFLNQKKLADGIIISTLDNMHLNPVLYAMEKGYKILLEKPITPNLNDTFKVLQKAQKTNSDILVCHVLRYTPFYQKLKKILKKEYIGKIRFINHIEKIGYYHFAHSYVRGNWRNTSVAAPIILAKSCHDLDLLYWLTDEKCIELSSHASLDFFNENNHPKGATNKCLDCSIESECPYSAKKIYLNGSDGWPTSVITDDFSYEAKIEALRKGPYGRCVYKCDNNVPEVQTIRMTLTNNIEVNFALTAFSDKITRKTSIFGTKGEINADFDRGIIKINKFGFSEQKIKVKKSKSGHNGGDAGVMKEFIKMIQGKNKSDSISILENSIESHIMAHAAEKSRFNNKVIYLDNIRKSFNYKE</sequence>
<dbReference type="InterPro" id="IPR036291">
    <property type="entry name" value="NAD(P)-bd_dom_sf"/>
</dbReference>
<dbReference type="STRING" id="56779.SAMN05421834_102127"/>
<evidence type="ECO:0000259" key="1">
    <source>
        <dbReference type="Pfam" id="PF01408"/>
    </source>
</evidence>
<dbReference type="AlphaFoldDB" id="A0A1N6R1G5"/>
<dbReference type="Proteomes" id="UP000185669">
    <property type="component" value="Unassembled WGS sequence"/>
</dbReference>
<dbReference type="SUPFAM" id="SSF51735">
    <property type="entry name" value="NAD(P)-binding Rossmann-fold domains"/>
    <property type="match status" value="1"/>
</dbReference>
<dbReference type="Pfam" id="PF01408">
    <property type="entry name" value="GFO_IDH_MocA"/>
    <property type="match status" value="1"/>
</dbReference>
<name>A0A1N6R1G5_9FIRM</name>
<proteinExistence type="predicted"/>
<keyword evidence="3" id="KW-1185">Reference proteome</keyword>
<organism evidence="2 3">
    <name type="scientific">Halanaerobium kushneri</name>
    <dbReference type="NCBI Taxonomy" id="56779"/>
    <lineage>
        <taxon>Bacteria</taxon>
        <taxon>Bacillati</taxon>
        <taxon>Bacillota</taxon>
        <taxon>Clostridia</taxon>
        <taxon>Halanaerobiales</taxon>
        <taxon>Halanaerobiaceae</taxon>
        <taxon>Halanaerobium</taxon>
    </lineage>
</organism>
<dbReference type="SUPFAM" id="SSF55347">
    <property type="entry name" value="Glyceraldehyde-3-phosphate dehydrogenase-like, C-terminal domain"/>
    <property type="match status" value="1"/>
</dbReference>
<dbReference type="RefSeq" id="WP_234978049.1">
    <property type="nucleotide sequence ID" value="NZ_FTNC01000002.1"/>
</dbReference>
<dbReference type="InterPro" id="IPR000683">
    <property type="entry name" value="Gfo/Idh/MocA-like_OxRdtase_N"/>
</dbReference>
<dbReference type="Gene3D" id="3.40.50.720">
    <property type="entry name" value="NAD(P)-binding Rossmann-like Domain"/>
    <property type="match status" value="1"/>
</dbReference>
<dbReference type="GO" id="GO:0000166">
    <property type="term" value="F:nucleotide binding"/>
    <property type="evidence" value="ECO:0007669"/>
    <property type="project" value="InterPro"/>
</dbReference>
<dbReference type="InterPro" id="IPR051450">
    <property type="entry name" value="Gfo/Idh/MocA_Oxidoreductases"/>
</dbReference>
<dbReference type="EMBL" id="FTNC01000002">
    <property type="protein sequence ID" value="SIQ22639.1"/>
    <property type="molecule type" value="Genomic_DNA"/>
</dbReference>